<organism evidence="1 2">
    <name type="scientific">Entomospira culicis</name>
    <dbReference type="NCBI Taxonomy" id="2719989"/>
    <lineage>
        <taxon>Bacteria</taxon>
        <taxon>Pseudomonadati</taxon>
        <taxon>Spirochaetota</taxon>
        <taxon>Spirochaetia</taxon>
        <taxon>Spirochaetales</taxon>
        <taxon>Spirochaetaceae</taxon>
        <taxon>Entomospira</taxon>
    </lineage>
</organism>
<evidence type="ECO:0000313" key="2">
    <source>
        <dbReference type="Proteomes" id="UP000778951"/>
    </source>
</evidence>
<proteinExistence type="predicted"/>
<name>A0A968GGC7_9SPIO</name>
<comment type="caution">
    <text evidence="1">The sequence shown here is derived from an EMBL/GenBank/DDBJ whole genome shotgun (WGS) entry which is preliminary data.</text>
</comment>
<gene>
    <name evidence="1" type="ORF">HCT48_03690</name>
</gene>
<protein>
    <submittedName>
        <fullName evidence="1">Uncharacterized protein</fullName>
    </submittedName>
</protein>
<dbReference type="EMBL" id="JAATLM010000001">
    <property type="protein sequence ID" value="NIZ69316.1"/>
    <property type="molecule type" value="Genomic_DNA"/>
</dbReference>
<keyword evidence="2" id="KW-1185">Reference proteome</keyword>
<sequence>MTFIELIDPINDYLKTNQVPPLTDGEVHYWLNQYKELASLELASVVESILNRRQGRIVNTPLPRDGSIGFNASTFTFKWGVGVDF</sequence>
<dbReference type="RefSeq" id="WP_167695410.1">
    <property type="nucleotide sequence ID" value="NZ_CP118181.1"/>
</dbReference>
<accession>A0A968GGC7</accession>
<reference evidence="1" key="1">
    <citation type="submission" date="2020-03" db="EMBL/GenBank/DDBJ databases">
        <title>Spirochaetal bacteria isolated from arthropods constitute a novel genus Entomospira genus novum within the order Spirochaetales.</title>
        <authorList>
            <person name="Grana-Miraglia L."/>
            <person name="Sikutova S."/>
            <person name="Fingerle V."/>
            <person name="Sing A."/>
            <person name="Castillo-Ramirez S."/>
            <person name="Margos G."/>
            <person name="Rudolf I."/>
        </authorList>
    </citation>
    <scope>NUCLEOTIDE SEQUENCE</scope>
    <source>
        <strain evidence="1">BR149</strain>
    </source>
</reference>
<dbReference type="AlphaFoldDB" id="A0A968GGC7"/>
<dbReference type="Proteomes" id="UP000778951">
    <property type="component" value="Unassembled WGS sequence"/>
</dbReference>
<evidence type="ECO:0000313" key="1">
    <source>
        <dbReference type="EMBL" id="NIZ69316.1"/>
    </source>
</evidence>